<dbReference type="Proteomes" id="UP000689967">
    <property type="component" value="Unassembled WGS sequence"/>
</dbReference>
<accession>A0ABS6H6K3</accession>
<reference evidence="1 2" key="1">
    <citation type="submission" date="2021-01" db="EMBL/GenBank/DDBJ databases">
        <title>Roseomonas sp. nov, a bacterium isolated from an oil production mixture in Yumen Oilfield.</title>
        <authorList>
            <person name="Wu D."/>
        </authorList>
    </citation>
    <scope>NUCLEOTIDE SEQUENCE [LARGE SCALE GENOMIC DNA]</scope>
    <source>
        <strain evidence="1 2">ROY-5-3</strain>
    </source>
</reference>
<keyword evidence="2" id="KW-1185">Reference proteome</keyword>
<dbReference type="EMBL" id="JAERQM010000003">
    <property type="protein sequence ID" value="MBU8544325.1"/>
    <property type="molecule type" value="Genomic_DNA"/>
</dbReference>
<protein>
    <submittedName>
        <fullName evidence="1">Uncharacterized protein</fullName>
    </submittedName>
</protein>
<evidence type="ECO:0000313" key="1">
    <source>
        <dbReference type="EMBL" id="MBU8544325.1"/>
    </source>
</evidence>
<organism evidence="1 2">
    <name type="scientific">Falsiroseomonas oleicola</name>
    <dbReference type="NCBI Taxonomy" id="2801474"/>
    <lineage>
        <taxon>Bacteria</taxon>
        <taxon>Pseudomonadati</taxon>
        <taxon>Pseudomonadota</taxon>
        <taxon>Alphaproteobacteria</taxon>
        <taxon>Acetobacterales</taxon>
        <taxon>Roseomonadaceae</taxon>
        <taxon>Falsiroseomonas</taxon>
    </lineage>
</organism>
<proteinExistence type="predicted"/>
<dbReference type="RefSeq" id="WP_216875503.1">
    <property type="nucleotide sequence ID" value="NZ_JAERQM010000003.1"/>
</dbReference>
<gene>
    <name evidence="1" type="ORF">JJQ90_11445</name>
</gene>
<name>A0ABS6H6K3_9PROT</name>
<sequence>MDFKALFPMRPKGESVKDIDEALQLARNAGEAARASIGDIQARRAAVLLNGSEQEVASAEAALAAARADAERSDVLVPALEQKLAEAQRRERIAALVVQVAEANAKCAAAEKAIHARYEELAHALVRDVLQPENEAIRAREAAALAVDRLVQDLRLDEIPENLRVRKVPFGVQMPNTLFRNQLGDEIRLPSLKGTGFPNDHVAAIWPPHNGHRQGG</sequence>
<comment type="caution">
    <text evidence="1">The sequence shown here is derived from an EMBL/GenBank/DDBJ whole genome shotgun (WGS) entry which is preliminary data.</text>
</comment>
<evidence type="ECO:0000313" key="2">
    <source>
        <dbReference type="Proteomes" id="UP000689967"/>
    </source>
</evidence>